<name>A0A8B8DMV1_CRAVI</name>
<evidence type="ECO:0000256" key="1">
    <source>
        <dbReference type="SAM" id="SignalP"/>
    </source>
</evidence>
<sequence>MNVILMVVFHVLSSSDLTWGFLVDGFHWCVNDVDCVAFYNSDSCHCADRVTVCVCKDHHLYDTTTTSSASNPTTNQHIVPLECSNHKISVIESIAENLHVEDDRAGLCPGTNKHQTSEALVINKCNATARTSWLQGPKSVPLECSKNTIQAYTPISTFFDSFTNVAGFFIDCTVNDDGITLKIWLWAFWTQSSGV</sequence>
<gene>
    <name evidence="3" type="primary">LOC111127426</name>
</gene>
<dbReference type="GeneID" id="111127426"/>
<evidence type="ECO:0000313" key="2">
    <source>
        <dbReference type="Proteomes" id="UP000694844"/>
    </source>
</evidence>
<dbReference type="AlphaFoldDB" id="A0A8B8DMV1"/>
<feature type="signal peptide" evidence="1">
    <location>
        <begin position="1"/>
        <end position="20"/>
    </location>
</feature>
<dbReference type="RefSeq" id="XP_022328306.1">
    <property type="nucleotide sequence ID" value="XM_022472598.1"/>
</dbReference>
<keyword evidence="1" id="KW-0732">Signal</keyword>
<reference evidence="3" key="1">
    <citation type="submission" date="2025-08" db="UniProtKB">
        <authorList>
            <consortium name="RefSeq"/>
        </authorList>
    </citation>
    <scope>IDENTIFICATION</scope>
    <source>
        <tissue evidence="3">Whole sample</tissue>
    </source>
</reference>
<dbReference type="Proteomes" id="UP000694844">
    <property type="component" value="Chromosome 3"/>
</dbReference>
<proteinExistence type="predicted"/>
<evidence type="ECO:0000313" key="3">
    <source>
        <dbReference type="RefSeq" id="XP_022328306.1"/>
    </source>
</evidence>
<dbReference type="KEGG" id="cvn:111127426"/>
<organism evidence="2 3">
    <name type="scientific">Crassostrea virginica</name>
    <name type="common">Eastern oyster</name>
    <dbReference type="NCBI Taxonomy" id="6565"/>
    <lineage>
        <taxon>Eukaryota</taxon>
        <taxon>Metazoa</taxon>
        <taxon>Spiralia</taxon>
        <taxon>Lophotrochozoa</taxon>
        <taxon>Mollusca</taxon>
        <taxon>Bivalvia</taxon>
        <taxon>Autobranchia</taxon>
        <taxon>Pteriomorphia</taxon>
        <taxon>Ostreida</taxon>
        <taxon>Ostreoidea</taxon>
        <taxon>Ostreidae</taxon>
        <taxon>Crassostrea</taxon>
    </lineage>
</organism>
<keyword evidence="2" id="KW-1185">Reference proteome</keyword>
<accession>A0A8B8DMV1</accession>
<feature type="chain" id="PRO_5034933343" evidence="1">
    <location>
        <begin position="21"/>
        <end position="195"/>
    </location>
</feature>
<protein>
    <submittedName>
        <fullName evidence="3">Uncharacterized protein LOC111127426</fullName>
    </submittedName>
</protein>